<dbReference type="InterPro" id="IPR000994">
    <property type="entry name" value="Pept_M24"/>
</dbReference>
<evidence type="ECO:0000313" key="8">
    <source>
        <dbReference type="Proteomes" id="UP000243688"/>
    </source>
</evidence>
<sequence>MPVERPEPKRLERLRRRLREEGYEALLVTNPYNRRYLTGFTGSFGYVLVTESRQILLSDFRYRTQAGFEAPDVEFVEHAARAEETIGECLRSLGVTRLAIEAESVTVADLRKYEAAWPGVQLEPVEGLVAALRAVKDDVELAVIREAARLADRTFDHLLGWIRPGLTEREVAIEIEMFLRRHGASSSSFDTIVASGERSALPHGVATDRRLGVGEFVKLDFGAYYRGYCSDLTRTIVLGKPTDRQRELYAVVLEAQETCLRGIRPGMTGREADALARDVIRRYGYEELFGHGTGHGIGLEIHEAPRLSPTSESVLAAGMTVTVEPGIYVPGFGGVRIEDDVVLTAGGAETLTAAPKQLISV</sequence>
<gene>
    <name evidence="7" type="ORF">BLM47_04950</name>
</gene>
<dbReference type="InterPro" id="IPR001714">
    <property type="entry name" value="Pept_M24_MAP"/>
</dbReference>
<dbReference type="SUPFAM" id="SSF55920">
    <property type="entry name" value="Creatinase/aminopeptidase"/>
    <property type="match status" value="1"/>
</dbReference>
<evidence type="ECO:0000259" key="5">
    <source>
        <dbReference type="Pfam" id="PF00557"/>
    </source>
</evidence>
<dbReference type="Gene3D" id="3.90.230.10">
    <property type="entry name" value="Creatinase/methionine aminopeptidase superfamily"/>
    <property type="match status" value="1"/>
</dbReference>
<proteinExistence type="inferred from homology"/>
<reference evidence="7 8" key="1">
    <citation type="submission" date="2016-12" db="EMBL/GenBank/DDBJ databases">
        <title>Candidatus Reconcilibacillus cellulovorans genome.</title>
        <authorList>
            <person name="Kolinko S."/>
            <person name="Wu Y.-W."/>
            <person name="Tachea F."/>
            <person name="Denzel E."/>
            <person name="Hiras J."/>
            <person name="Baecker N."/>
            <person name="Chan L.J."/>
            <person name="Eichorst S.A."/>
            <person name="Frey D."/>
            <person name="Adams P.D."/>
            <person name="Pray T."/>
            <person name="Tanjore D."/>
            <person name="Petzold C.J."/>
            <person name="Gladden J.M."/>
            <person name="Simmons B.A."/>
            <person name="Singer S.W."/>
        </authorList>
    </citation>
    <scope>NUCLEOTIDE SEQUENCE [LARGE SCALE GENOMIC DNA]</scope>
    <source>
        <strain evidence="7">JTherm</strain>
    </source>
</reference>
<dbReference type="InterPro" id="IPR036005">
    <property type="entry name" value="Creatinase/aminopeptidase-like"/>
</dbReference>
<comment type="caution">
    <text evidence="7">The sequence shown here is derived from an EMBL/GenBank/DDBJ whole genome shotgun (WGS) entry which is preliminary data.</text>
</comment>
<feature type="domain" description="Creatinase N-terminal" evidence="6">
    <location>
        <begin position="10"/>
        <end position="135"/>
    </location>
</feature>
<dbReference type="GO" id="GO:0008235">
    <property type="term" value="F:metalloexopeptidase activity"/>
    <property type="evidence" value="ECO:0007669"/>
    <property type="project" value="UniProtKB-ARBA"/>
</dbReference>
<dbReference type="SUPFAM" id="SSF53092">
    <property type="entry name" value="Creatinase/prolidase N-terminal domain"/>
    <property type="match status" value="1"/>
</dbReference>
<protein>
    <submittedName>
        <fullName evidence="7">Xaa-Pro dipeptidase</fullName>
    </submittedName>
</protein>
<dbReference type="PROSITE" id="PS00491">
    <property type="entry name" value="PROLINE_PEPTIDASE"/>
    <property type="match status" value="1"/>
</dbReference>
<evidence type="ECO:0000256" key="4">
    <source>
        <dbReference type="ARBA" id="ARBA00022801"/>
    </source>
</evidence>
<dbReference type="EMBL" id="MOXJ01000008">
    <property type="protein sequence ID" value="PDO10907.1"/>
    <property type="molecule type" value="Genomic_DNA"/>
</dbReference>
<evidence type="ECO:0000256" key="1">
    <source>
        <dbReference type="ARBA" id="ARBA00001936"/>
    </source>
</evidence>
<keyword evidence="4" id="KW-0378">Hydrolase</keyword>
<dbReference type="AlphaFoldDB" id="A0A2A6E2C3"/>
<evidence type="ECO:0000313" key="7">
    <source>
        <dbReference type="EMBL" id="PDO10907.1"/>
    </source>
</evidence>
<dbReference type="Proteomes" id="UP000243688">
    <property type="component" value="Unassembled WGS sequence"/>
</dbReference>
<dbReference type="Pfam" id="PF01321">
    <property type="entry name" value="Creatinase_N"/>
    <property type="match status" value="1"/>
</dbReference>
<dbReference type="CDD" id="cd01092">
    <property type="entry name" value="APP-like"/>
    <property type="match status" value="1"/>
</dbReference>
<comment type="cofactor">
    <cofactor evidence="1">
        <name>Mn(2+)</name>
        <dbReference type="ChEBI" id="CHEBI:29035"/>
    </cofactor>
</comment>
<feature type="domain" description="Peptidase M24" evidence="5">
    <location>
        <begin position="144"/>
        <end position="345"/>
    </location>
</feature>
<dbReference type="GO" id="GO:0004177">
    <property type="term" value="F:aminopeptidase activity"/>
    <property type="evidence" value="ECO:0007669"/>
    <property type="project" value="UniProtKB-ARBA"/>
</dbReference>
<evidence type="ECO:0000256" key="2">
    <source>
        <dbReference type="ARBA" id="ARBA00008766"/>
    </source>
</evidence>
<dbReference type="PRINTS" id="PR00599">
    <property type="entry name" value="MAPEPTIDASE"/>
</dbReference>
<name>A0A2A6E2C3_9BACL</name>
<comment type="similarity">
    <text evidence="2">Belongs to the peptidase M24B family.</text>
</comment>
<dbReference type="InterPro" id="IPR050659">
    <property type="entry name" value="Peptidase_M24B"/>
</dbReference>
<dbReference type="InterPro" id="IPR029149">
    <property type="entry name" value="Creatin/AminoP/Spt16_N"/>
</dbReference>
<evidence type="ECO:0000259" key="6">
    <source>
        <dbReference type="Pfam" id="PF01321"/>
    </source>
</evidence>
<dbReference type="FunFam" id="3.90.230.10:FF:000014">
    <property type="entry name" value="Aminopeptidase P family protein"/>
    <property type="match status" value="1"/>
</dbReference>
<dbReference type="InterPro" id="IPR000587">
    <property type="entry name" value="Creatinase_N"/>
</dbReference>
<accession>A0A2A6E2C3</accession>
<dbReference type="InterPro" id="IPR001131">
    <property type="entry name" value="Peptidase_M24B_aminopep-P_CS"/>
</dbReference>
<dbReference type="GO" id="GO:0046872">
    <property type="term" value="F:metal ion binding"/>
    <property type="evidence" value="ECO:0007669"/>
    <property type="project" value="UniProtKB-KW"/>
</dbReference>
<dbReference type="Pfam" id="PF00557">
    <property type="entry name" value="Peptidase_M24"/>
    <property type="match status" value="1"/>
</dbReference>
<dbReference type="PANTHER" id="PTHR46112:SF3">
    <property type="entry name" value="AMINOPEPTIDASE YPDF"/>
    <property type="match status" value="1"/>
</dbReference>
<evidence type="ECO:0000256" key="3">
    <source>
        <dbReference type="ARBA" id="ARBA00022723"/>
    </source>
</evidence>
<organism evidence="7 8">
    <name type="scientific">Candidatus Reconcilbacillus cellulovorans</name>
    <dbReference type="NCBI Taxonomy" id="1906605"/>
    <lineage>
        <taxon>Bacteria</taxon>
        <taxon>Bacillati</taxon>
        <taxon>Bacillota</taxon>
        <taxon>Bacilli</taxon>
        <taxon>Bacillales</taxon>
        <taxon>Paenibacillaceae</taxon>
        <taxon>Candidatus Reconcilbacillus</taxon>
    </lineage>
</organism>
<keyword evidence="3" id="KW-0479">Metal-binding</keyword>
<dbReference type="PANTHER" id="PTHR46112">
    <property type="entry name" value="AMINOPEPTIDASE"/>
    <property type="match status" value="1"/>
</dbReference>
<dbReference type="Gene3D" id="3.40.350.10">
    <property type="entry name" value="Creatinase/prolidase N-terminal domain"/>
    <property type="match status" value="1"/>
</dbReference>